<name>A0A6J4P3G5_9ACTN</name>
<dbReference type="SUPFAM" id="SSF54909">
    <property type="entry name" value="Dimeric alpha+beta barrel"/>
    <property type="match status" value="1"/>
</dbReference>
<proteinExistence type="inferred from homology"/>
<evidence type="ECO:0000256" key="1">
    <source>
        <dbReference type="ARBA" id="ARBA00007689"/>
    </source>
</evidence>
<dbReference type="Pfam" id="PF03795">
    <property type="entry name" value="YCII"/>
    <property type="match status" value="1"/>
</dbReference>
<dbReference type="InterPro" id="IPR005545">
    <property type="entry name" value="YCII"/>
</dbReference>
<dbReference type="Gene3D" id="3.30.70.1060">
    <property type="entry name" value="Dimeric alpha+beta barrel"/>
    <property type="match status" value="1"/>
</dbReference>
<dbReference type="AlphaFoldDB" id="A0A6J4P3G5"/>
<comment type="similarity">
    <text evidence="1">Belongs to the YciI family.</text>
</comment>
<gene>
    <name evidence="3" type="ORF">AVDCRST_MAG75-2184</name>
</gene>
<feature type="domain" description="YCII-related" evidence="2">
    <location>
        <begin position="19"/>
        <end position="107"/>
    </location>
</feature>
<sequence>MQRYLISFDDGSMAHIPDEEWPAVGEASHAVVQEAKDAGVWIFGGGVERQQAAIVGTDGAVREGPFPETKAVIGGFSVIEVPSRAEALAWAARIAHGCRCAQEVREIMYDPTS</sequence>
<evidence type="ECO:0000313" key="3">
    <source>
        <dbReference type="EMBL" id="CAA9401651.1"/>
    </source>
</evidence>
<dbReference type="PANTHER" id="PTHR35174">
    <property type="entry name" value="BLL7171 PROTEIN-RELATED"/>
    <property type="match status" value="1"/>
</dbReference>
<organism evidence="3">
    <name type="scientific">uncultured Propionibacteriaceae bacterium</name>
    <dbReference type="NCBI Taxonomy" id="257457"/>
    <lineage>
        <taxon>Bacteria</taxon>
        <taxon>Bacillati</taxon>
        <taxon>Actinomycetota</taxon>
        <taxon>Actinomycetes</taxon>
        <taxon>Propionibacteriales</taxon>
        <taxon>Propionibacteriaceae</taxon>
        <taxon>environmental samples</taxon>
    </lineage>
</organism>
<evidence type="ECO:0000259" key="2">
    <source>
        <dbReference type="Pfam" id="PF03795"/>
    </source>
</evidence>
<dbReference type="InterPro" id="IPR011008">
    <property type="entry name" value="Dimeric_a/b-barrel"/>
</dbReference>
<accession>A0A6J4P3G5</accession>
<dbReference type="EMBL" id="CADCUO010000143">
    <property type="protein sequence ID" value="CAA9401651.1"/>
    <property type="molecule type" value="Genomic_DNA"/>
</dbReference>
<reference evidence="3" key="1">
    <citation type="submission" date="2020-02" db="EMBL/GenBank/DDBJ databases">
        <authorList>
            <person name="Meier V. D."/>
        </authorList>
    </citation>
    <scope>NUCLEOTIDE SEQUENCE</scope>
    <source>
        <strain evidence="3">AVDCRST_MAG75</strain>
    </source>
</reference>
<protein>
    <recommendedName>
        <fullName evidence="2">YCII-related domain-containing protein</fullName>
    </recommendedName>
</protein>